<name>A0AAV4PAK5_CAEEX</name>
<proteinExistence type="predicted"/>
<organism evidence="1 2">
    <name type="scientific">Caerostris extrusa</name>
    <name type="common">Bark spider</name>
    <name type="synonym">Caerostris bankana</name>
    <dbReference type="NCBI Taxonomy" id="172846"/>
    <lineage>
        <taxon>Eukaryota</taxon>
        <taxon>Metazoa</taxon>
        <taxon>Ecdysozoa</taxon>
        <taxon>Arthropoda</taxon>
        <taxon>Chelicerata</taxon>
        <taxon>Arachnida</taxon>
        <taxon>Araneae</taxon>
        <taxon>Araneomorphae</taxon>
        <taxon>Entelegynae</taxon>
        <taxon>Araneoidea</taxon>
        <taxon>Araneidae</taxon>
        <taxon>Caerostris</taxon>
    </lineage>
</organism>
<reference evidence="1 2" key="1">
    <citation type="submission" date="2021-06" db="EMBL/GenBank/DDBJ databases">
        <title>Caerostris extrusa draft genome.</title>
        <authorList>
            <person name="Kono N."/>
            <person name="Arakawa K."/>
        </authorList>
    </citation>
    <scope>NUCLEOTIDE SEQUENCE [LARGE SCALE GENOMIC DNA]</scope>
</reference>
<dbReference type="Proteomes" id="UP001054945">
    <property type="component" value="Unassembled WGS sequence"/>
</dbReference>
<evidence type="ECO:0000313" key="2">
    <source>
        <dbReference type="Proteomes" id="UP001054945"/>
    </source>
</evidence>
<protein>
    <submittedName>
        <fullName evidence="1">Uncharacterized protein</fullName>
    </submittedName>
</protein>
<evidence type="ECO:0000313" key="1">
    <source>
        <dbReference type="EMBL" id="GIX92172.1"/>
    </source>
</evidence>
<dbReference type="EMBL" id="BPLR01004102">
    <property type="protein sequence ID" value="GIX92172.1"/>
    <property type="molecule type" value="Genomic_DNA"/>
</dbReference>
<gene>
    <name evidence="1" type="ORF">CEXT_588351</name>
</gene>
<comment type="caution">
    <text evidence="1">The sequence shown here is derived from an EMBL/GenBank/DDBJ whole genome shotgun (WGS) entry which is preliminary data.</text>
</comment>
<accession>A0AAV4PAK5</accession>
<dbReference type="AlphaFoldDB" id="A0AAV4PAK5"/>
<sequence>MPHYSNQVSSSKMPQQATTASNSSCTQYLRSLHPNSVSGIISRIHLDALLLERKFTFRLFVGGGGVFSQDKPVCRCSRLVYPLNYVKMRDGG</sequence>
<keyword evidence="2" id="KW-1185">Reference proteome</keyword>